<evidence type="ECO:0000256" key="6">
    <source>
        <dbReference type="SAM" id="SignalP"/>
    </source>
</evidence>
<dbReference type="PANTHER" id="PTHR42973">
    <property type="entry name" value="BINDING OXIDOREDUCTASE, PUTATIVE (AFU_ORTHOLOGUE AFUA_1G17690)-RELATED"/>
    <property type="match status" value="1"/>
</dbReference>
<evidence type="ECO:0000256" key="4">
    <source>
        <dbReference type="ARBA" id="ARBA00022827"/>
    </source>
</evidence>
<dbReference type="InterPro" id="IPR016169">
    <property type="entry name" value="FAD-bd_PCMH_sub2"/>
</dbReference>
<dbReference type="Pfam" id="PF01565">
    <property type="entry name" value="FAD_binding_4"/>
    <property type="match status" value="1"/>
</dbReference>
<evidence type="ECO:0000256" key="1">
    <source>
        <dbReference type="ARBA" id="ARBA00001974"/>
    </source>
</evidence>
<dbReference type="AlphaFoldDB" id="A0AAD7AYS2"/>
<dbReference type="InterPro" id="IPR036318">
    <property type="entry name" value="FAD-bd_PCMH-like_sf"/>
</dbReference>
<comment type="cofactor">
    <cofactor evidence="1">
        <name>FAD</name>
        <dbReference type="ChEBI" id="CHEBI:57692"/>
    </cofactor>
</comment>
<evidence type="ECO:0000256" key="5">
    <source>
        <dbReference type="ARBA" id="ARBA00023002"/>
    </source>
</evidence>
<evidence type="ECO:0000256" key="3">
    <source>
        <dbReference type="ARBA" id="ARBA00022630"/>
    </source>
</evidence>
<proteinExistence type="inferred from homology"/>
<name>A0AAD7AYS2_9AGAR</name>
<dbReference type="Pfam" id="PF08031">
    <property type="entry name" value="BBE"/>
    <property type="match status" value="1"/>
</dbReference>
<keyword evidence="3" id="KW-0285">Flavoprotein</keyword>
<evidence type="ECO:0000256" key="2">
    <source>
        <dbReference type="ARBA" id="ARBA00005466"/>
    </source>
</evidence>
<gene>
    <name evidence="8" type="ORF">FB45DRAFT_567563</name>
</gene>
<protein>
    <submittedName>
        <fullName evidence="8">Glucooligosaccharide oxidase</fullName>
    </submittedName>
</protein>
<keyword evidence="6" id="KW-0732">Signal</keyword>
<dbReference type="GO" id="GO:0016491">
    <property type="term" value="F:oxidoreductase activity"/>
    <property type="evidence" value="ECO:0007669"/>
    <property type="project" value="UniProtKB-KW"/>
</dbReference>
<feature type="signal peptide" evidence="6">
    <location>
        <begin position="1"/>
        <end position="20"/>
    </location>
</feature>
<dbReference type="InterPro" id="IPR012951">
    <property type="entry name" value="BBE"/>
</dbReference>
<evidence type="ECO:0000313" key="9">
    <source>
        <dbReference type="Proteomes" id="UP001221142"/>
    </source>
</evidence>
<dbReference type="InterPro" id="IPR006094">
    <property type="entry name" value="Oxid_FAD_bind_N"/>
</dbReference>
<sequence length="510" mass="53095">MLPASLLGLVAIFLSSGAAAQSVSVLQSSLSAGGVSALYPTDKNFSTVTKAFNERFTIVPLAVAFPTNAQQVAAAVKAGTAQKMEVAARSGGHSYIANGFGRNGSLVIDLSKMKGISIRSSNNTALIETGNRLGDIALALNAAGRALPHGTCSYVGIGGHSGMGGFGFTSRAWGLTLDTIKSATVVLANGTIVTASNTSNTDIFWAIRGASPSIGIVTSIEVQTFPAPASATVFQYGWDSLTISAASNAISSFQTFAASNIPQEFGAELVFSAGPSTSHVALGLTGAYYGTGDYKTILAPYLNTLSAPSWSTISPGSYINSVSVLAGQPLNTSTAPEDPDTFYAKSLMTPSGSPMSAAAITAFVTYMTKQGFTFGQSWFVEVELYGGSNSAINKVALDATAFSKRDTLFTIQMYASSPSFAPPYPASGFTFLDGMASSIVSNSPSNWSYGYAVNSIHRVLTDVSFSAYLNYADDRLTNASTLYYGSHLPRLQSIKAAVDPQDTFRMPTGV</sequence>
<reference evidence="8" key="1">
    <citation type="submission" date="2023-03" db="EMBL/GenBank/DDBJ databases">
        <title>Massive genome expansion in bonnet fungi (Mycena s.s.) driven by repeated elements and novel gene families across ecological guilds.</title>
        <authorList>
            <consortium name="Lawrence Berkeley National Laboratory"/>
            <person name="Harder C.B."/>
            <person name="Miyauchi S."/>
            <person name="Viragh M."/>
            <person name="Kuo A."/>
            <person name="Thoen E."/>
            <person name="Andreopoulos B."/>
            <person name="Lu D."/>
            <person name="Skrede I."/>
            <person name="Drula E."/>
            <person name="Henrissat B."/>
            <person name="Morin E."/>
            <person name="Kohler A."/>
            <person name="Barry K."/>
            <person name="LaButti K."/>
            <person name="Morin E."/>
            <person name="Salamov A."/>
            <person name="Lipzen A."/>
            <person name="Mereny Z."/>
            <person name="Hegedus B."/>
            <person name="Baldrian P."/>
            <person name="Stursova M."/>
            <person name="Weitz H."/>
            <person name="Taylor A."/>
            <person name="Grigoriev I.V."/>
            <person name="Nagy L.G."/>
            <person name="Martin F."/>
            <person name="Kauserud H."/>
        </authorList>
    </citation>
    <scope>NUCLEOTIDE SEQUENCE</scope>
    <source>
        <strain evidence="8">9284</strain>
    </source>
</reference>
<feature type="chain" id="PRO_5042203554" evidence="6">
    <location>
        <begin position="21"/>
        <end position="510"/>
    </location>
</feature>
<comment type="caution">
    <text evidence="8">The sequence shown here is derived from an EMBL/GenBank/DDBJ whole genome shotgun (WGS) entry which is preliminary data.</text>
</comment>
<dbReference type="EMBL" id="JARKIF010000098">
    <property type="protein sequence ID" value="KAJ7604577.1"/>
    <property type="molecule type" value="Genomic_DNA"/>
</dbReference>
<organism evidence="8 9">
    <name type="scientific">Roridomyces roridus</name>
    <dbReference type="NCBI Taxonomy" id="1738132"/>
    <lineage>
        <taxon>Eukaryota</taxon>
        <taxon>Fungi</taxon>
        <taxon>Dikarya</taxon>
        <taxon>Basidiomycota</taxon>
        <taxon>Agaricomycotina</taxon>
        <taxon>Agaricomycetes</taxon>
        <taxon>Agaricomycetidae</taxon>
        <taxon>Agaricales</taxon>
        <taxon>Marasmiineae</taxon>
        <taxon>Mycenaceae</taxon>
        <taxon>Roridomyces</taxon>
    </lineage>
</organism>
<dbReference type="Proteomes" id="UP001221142">
    <property type="component" value="Unassembled WGS sequence"/>
</dbReference>
<dbReference type="PANTHER" id="PTHR42973:SF39">
    <property type="entry name" value="FAD-BINDING PCMH-TYPE DOMAIN-CONTAINING PROTEIN"/>
    <property type="match status" value="1"/>
</dbReference>
<dbReference type="Gene3D" id="3.40.462.20">
    <property type="match status" value="1"/>
</dbReference>
<dbReference type="InterPro" id="IPR050416">
    <property type="entry name" value="FAD-linked_Oxidoreductase"/>
</dbReference>
<keyword evidence="4" id="KW-0274">FAD</keyword>
<dbReference type="InterPro" id="IPR016166">
    <property type="entry name" value="FAD-bd_PCMH"/>
</dbReference>
<dbReference type="Gene3D" id="3.30.465.10">
    <property type="match status" value="1"/>
</dbReference>
<dbReference type="SUPFAM" id="SSF56176">
    <property type="entry name" value="FAD-binding/transporter-associated domain-like"/>
    <property type="match status" value="1"/>
</dbReference>
<evidence type="ECO:0000259" key="7">
    <source>
        <dbReference type="PROSITE" id="PS51387"/>
    </source>
</evidence>
<comment type="similarity">
    <text evidence="2">Belongs to the oxygen-dependent FAD-linked oxidoreductase family.</text>
</comment>
<accession>A0AAD7AYS2</accession>
<feature type="domain" description="FAD-binding PCMH-type" evidence="7">
    <location>
        <begin position="56"/>
        <end position="227"/>
    </location>
</feature>
<dbReference type="PROSITE" id="PS51387">
    <property type="entry name" value="FAD_PCMH"/>
    <property type="match status" value="1"/>
</dbReference>
<keyword evidence="5" id="KW-0560">Oxidoreductase</keyword>
<keyword evidence="9" id="KW-1185">Reference proteome</keyword>
<evidence type="ECO:0000313" key="8">
    <source>
        <dbReference type="EMBL" id="KAJ7604577.1"/>
    </source>
</evidence>
<dbReference type="GO" id="GO:0071949">
    <property type="term" value="F:FAD binding"/>
    <property type="evidence" value="ECO:0007669"/>
    <property type="project" value="InterPro"/>
</dbReference>